<evidence type="ECO:0000256" key="1">
    <source>
        <dbReference type="ARBA" id="ARBA00001938"/>
    </source>
</evidence>
<dbReference type="SUPFAM" id="SSF52777">
    <property type="entry name" value="CoA-dependent acyltransferases"/>
    <property type="match status" value="1"/>
</dbReference>
<dbReference type="InterPro" id="IPR001078">
    <property type="entry name" value="2-oxoacid_DH_actylTfrase"/>
</dbReference>
<accession>A0A4V2YPG9</accession>
<keyword evidence="10" id="KW-1185">Reference proteome</keyword>
<comment type="similarity">
    <text evidence="2 6">Belongs to the 2-oxoacid dehydrogenase family.</text>
</comment>
<reference evidence="9 10" key="1">
    <citation type="submission" date="2019-03" db="EMBL/GenBank/DDBJ databases">
        <title>Draft genome sequences of novel Actinobacteria.</title>
        <authorList>
            <person name="Sahin N."/>
            <person name="Ay H."/>
            <person name="Saygin H."/>
        </authorList>
    </citation>
    <scope>NUCLEOTIDE SEQUENCE [LARGE SCALE GENOMIC DNA]</scope>
    <source>
        <strain evidence="9 10">JCM 13523</strain>
    </source>
</reference>
<dbReference type="PROSITE" id="PS50968">
    <property type="entry name" value="BIOTINYL_LIPOYL"/>
    <property type="match status" value="1"/>
</dbReference>
<dbReference type="Pfam" id="PF00364">
    <property type="entry name" value="Biotin_lipoyl"/>
    <property type="match status" value="1"/>
</dbReference>
<dbReference type="EC" id="2.3.1.-" evidence="6"/>
<evidence type="ECO:0000259" key="8">
    <source>
        <dbReference type="PROSITE" id="PS51826"/>
    </source>
</evidence>
<evidence type="ECO:0000259" key="7">
    <source>
        <dbReference type="PROSITE" id="PS50968"/>
    </source>
</evidence>
<dbReference type="GO" id="GO:0031405">
    <property type="term" value="F:lipoic acid binding"/>
    <property type="evidence" value="ECO:0007669"/>
    <property type="project" value="TreeGrafter"/>
</dbReference>
<dbReference type="InterPro" id="IPR050743">
    <property type="entry name" value="2-oxoacid_DH_E2_comp"/>
</dbReference>
<dbReference type="AlphaFoldDB" id="A0A4V2YPG9"/>
<protein>
    <recommendedName>
        <fullName evidence="6">Dihydrolipoamide acetyltransferase component of pyruvate dehydrogenase complex</fullName>
        <ecNumber evidence="6">2.3.1.-</ecNumber>
    </recommendedName>
</protein>
<comment type="cofactor">
    <cofactor evidence="1 6">
        <name>(R)-lipoate</name>
        <dbReference type="ChEBI" id="CHEBI:83088"/>
    </cofactor>
</comment>
<evidence type="ECO:0000256" key="2">
    <source>
        <dbReference type="ARBA" id="ARBA00007317"/>
    </source>
</evidence>
<dbReference type="InterPro" id="IPR036625">
    <property type="entry name" value="E3-bd_dom_sf"/>
</dbReference>
<evidence type="ECO:0000313" key="9">
    <source>
        <dbReference type="EMBL" id="TDD58247.1"/>
    </source>
</evidence>
<keyword evidence="4 6" id="KW-0450">Lipoyl</keyword>
<dbReference type="Proteomes" id="UP000295124">
    <property type="component" value="Unassembled WGS sequence"/>
</dbReference>
<dbReference type="PANTHER" id="PTHR43178">
    <property type="entry name" value="DIHYDROLIPOAMIDE ACETYLTRANSFERASE COMPONENT OF PYRUVATE DEHYDROGENASE COMPLEX"/>
    <property type="match status" value="1"/>
</dbReference>
<dbReference type="InterPro" id="IPR011053">
    <property type="entry name" value="Single_hybrid_motif"/>
</dbReference>
<gene>
    <name evidence="9" type="ORF">E1263_20175</name>
</gene>
<keyword evidence="5 6" id="KW-0012">Acyltransferase</keyword>
<evidence type="ECO:0000256" key="6">
    <source>
        <dbReference type="RuleBase" id="RU003423"/>
    </source>
</evidence>
<evidence type="ECO:0000256" key="5">
    <source>
        <dbReference type="ARBA" id="ARBA00023315"/>
    </source>
</evidence>
<dbReference type="InterPro" id="IPR000089">
    <property type="entry name" value="Biotin_lipoyl"/>
</dbReference>
<dbReference type="SUPFAM" id="SSF51230">
    <property type="entry name" value="Single hybrid motif"/>
    <property type="match status" value="1"/>
</dbReference>
<dbReference type="EMBL" id="SMKX01000056">
    <property type="protein sequence ID" value="TDD58247.1"/>
    <property type="molecule type" value="Genomic_DNA"/>
</dbReference>
<dbReference type="InterPro" id="IPR023213">
    <property type="entry name" value="CAT-like_dom_sf"/>
</dbReference>
<dbReference type="PROSITE" id="PS51826">
    <property type="entry name" value="PSBD"/>
    <property type="match status" value="1"/>
</dbReference>
<comment type="caution">
    <text evidence="9">The sequence shown here is derived from an EMBL/GenBank/DDBJ whole genome shotgun (WGS) entry which is preliminary data.</text>
</comment>
<evidence type="ECO:0000313" key="10">
    <source>
        <dbReference type="Proteomes" id="UP000295124"/>
    </source>
</evidence>
<dbReference type="FunFam" id="3.30.559.10:FF:000007">
    <property type="entry name" value="Dihydrolipoamide acetyltransferase component of pyruvate dehydrogenase complex"/>
    <property type="match status" value="1"/>
</dbReference>
<name>A0A4V2YPG9_9ACTN</name>
<dbReference type="Gene3D" id="3.30.559.10">
    <property type="entry name" value="Chloramphenicol acetyltransferase-like domain"/>
    <property type="match status" value="1"/>
</dbReference>
<proteinExistence type="inferred from homology"/>
<dbReference type="SUPFAM" id="SSF47005">
    <property type="entry name" value="Peripheral subunit-binding domain of 2-oxo acid dehydrogenase complex"/>
    <property type="match status" value="1"/>
</dbReference>
<dbReference type="Gene3D" id="4.10.320.10">
    <property type="entry name" value="E3-binding domain"/>
    <property type="match status" value="1"/>
</dbReference>
<dbReference type="OrthoDB" id="9805770at2"/>
<dbReference type="Pfam" id="PF00198">
    <property type="entry name" value="2-oxoacid_dh"/>
    <property type="match status" value="1"/>
</dbReference>
<dbReference type="Gene3D" id="2.40.50.100">
    <property type="match status" value="1"/>
</dbReference>
<evidence type="ECO:0000256" key="3">
    <source>
        <dbReference type="ARBA" id="ARBA00022679"/>
    </source>
</evidence>
<sequence length="442" mass="45812">MMAIQRFNLPDVGEGLVEAEIVSWKVKPGDTVKLNETIVEIETAKSLVELPVPFAGTVHELLVPEGQTVDVGTPIIAVLTDAPEPAAVADEPADSGRTANLVGYGPRATEAKRRPRKGGAPAAPVAVQPAPAPVVVAPAPAAPVVAVSNGVSVHVLAKPPVRKLAKDLGIDIATVTASGPGGIVTRSDVEGHTTAAPAAPSYAAAPVVSGREDTRVPVKGVQKVMAQAMVASAFSAPHVTEWITVDVSATMDLVERLKKDKAFRDLRVSPLLLVAKAVTLAARRTPIINAAWDEAAQEIVYKGAFNLGIAAATPRGLIVPNIKNADTLTLPELCAALGNLVATAREGKTSPADQAGGSFTITNVGVFGVDAGTPIINPGEAAILAFGAVRKMPWVVNDEIVPRWVTTLALSFDHRLIDGEKGSIFLADVAGILEDPARALMF</sequence>
<dbReference type="InterPro" id="IPR004167">
    <property type="entry name" value="PSBD"/>
</dbReference>
<feature type="domain" description="Lipoyl-binding" evidence="7">
    <location>
        <begin position="4"/>
        <end position="80"/>
    </location>
</feature>
<feature type="domain" description="Peripheral subunit-binding (PSBD)" evidence="8">
    <location>
        <begin position="156"/>
        <end position="193"/>
    </location>
</feature>
<dbReference type="GO" id="GO:0005737">
    <property type="term" value="C:cytoplasm"/>
    <property type="evidence" value="ECO:0007669"/>
    <property type="project" value="TreeGrafter"/>
</dbReference>
<keyword evidence="3 6" id="KW-0808">Transferase</keyword>
<dbReference type="CDD" id="cd06849">
    <property type="entry name" value="lipoyl_domain"/>
    <property type="match status" value="1"/>
</dbReference>
<dbReference type="GO" id="GO:0016407">
    <property type="term" value="F:acetyltransferase activity"/>
    <property type="evidence" value="ECO:0007669"/>
    <property type="project" value="TreeGrafter"/>
</dbReference>
<dbReference type="PANTHER" id="PTHR43178:SF5">
    <property type="entry name" value="LIPOAMIDE ACYLTRANSFERASE COMPONENT OF BRANCHED-CHAIN ALPHA-KETO ACID DEHYDROGENASE COMPLEX, MITOCHONDRIAL"/>
    <property type="match status" value="1"/>
</dbReference>
<evidence type="ECO:0000256" key="4">
    <source>
        <dbReference type="ARBA" id="ARBA00022823"/>
    </source>
</evidence>
<organism evidence="9 10">
    <name type="scientific">Kribbella antibiotica</name>
    <dbReference type="NCBI Taxonomy" id="190195"/>
    <lineage>
        <taxon>Bacteria</taxon>
        <taxon>Bacillati</taxon>
        <taxon>Actinomycetota</taxon>
        <taxon>Actinomycetes</taxon>
        <taxon>Propionibacteriales</taxon>
        <taxon>Kribbellaceae</taxon>
        <taxon>Kribbella</taxon>
    </lineage>
</organism>
<dbReference type="Pfam" id="PF02817">
    <property type="entry name" value="E3_binding"/>
    <property type="match status" value="1"/>
</dbReference>